<reference evidence="2" key="2">
    <citation type="journal article" date="2024" name="Plant">
        <title>Genomic evolution and insights into agronomic trait innovations of Sesamum species.</title>
        <authorList>
            <person name="Miao H."/>
            <person name="Wang L."/>
            <person name="Qu L."/>
            <person name="Liu H."/>
            <person name="Sun Y."/>
            <person name="Le M."/>
            <person name="Wang Q."/>
            <person name="Wei S."/>
            <person name="Zheng Y."/>
            <person name="Lin W."/>
            <person name="Duan Y."/>
            <person name="Cao H."/>
            <person name="Xiong S."/>
            <person name="Wang X."/>
            <person name="Wei L."/>
            <person name="Li C."/>
            <person name="Ma Q."/>
            <person name="Ju M."/>
            <person name="Zhao R."/>
            <person name="Li G."/>
            <person name="Mu C."/>
            <person name="Tian Q."/>
            <person name="Mei H."/>
            <person name="Zhang T."/>
            <person name="Gao T."/>
            <person name="Zhang H."/>
        </authorList>
    </citation>
    <scope>NUCLEOTIDE SEQUENCE</scope>
    <source>
        <strain evidence="2">KEN1</strain>
    </source>
</reference>
<comment type="caution">
    <text evidence="2">The sequence shown here is derived from an EMBL/GenBank/DDBJ whole genome shotgun (WGS) entry which is preliminary data.</text>
</comment>
<accession>A0AAW2YAM3</accession>
<feature type="domain" description="Reverse transcriptase zinc-binding" evidence="1">
    <location>
        <begin position="98"/>
        <end position="148"/>
    </location>
</feature>
<dbReference type="Pfam" id="PF13966">
    <property type="entry name" value="zf-RVT"/>
    <property type="match status" value="1"/>
</dbReference>
<dbReference type="EMBL" id="JACGWN010000001">
    <property type="protein sequence ID" value="KAL0462798.1"/>
    <property type="molecule type" value="Genomic_DNA"/>
</dbReference>
<organism evidence="2">
    <name type="scientific">Sesamum latifolium</name>
    <dbReference type="NCBI Taxonomy" id="2727402"/>
    <lineage>
        <taxon>Eukaryota</taxon>
        <taxon>Viridiplantae</taxon>
        <taxon>Streptophyta</taxon>
        <taxon>Embryophyta</taxon>
        <taxon>Tracheophyta</taxon>
        <taxon>Spermatophyta</taxon>
        <taxon>Magnoliopsida</taxon>
        <taxon>eudicotyledons</taxon>
        <taxon>Gunneridae</taxon>
        <taxon>Pentapetalae</taxon>
        <taxon>asterids</taxon>
        <taxon>lamiids</taxon>
        <taxon>Lamiales</taxon>
        <taxon>Pedaliaceae</taxon>
        <taxon>Sesamum</taxon>
    </lineage>
</organism>
<gene>
    <name evidence="2" type="ORF">Slati_0167400</name>
</gene>
<reference evidence="2" key="1">
    <citation type="submission" date="2020-06" db="EMBL/GenBank/DDBJ databases">
        <authorList>
            <person name="Li T."/>
            <person name="Hu X."/>
            <person name="Zhang T."/>
            <person name="Song X."/>
            <person name="Zhang H."/>
            <person name="Dai N."/>
            <person name="Sheng W."/>
            <person name="Hou X."/>
            <person name="Wei L."/>
        </authorList>
    </citation>
    <scope>NUCLEOTIDE SEQUENCE</scope>
    <source>
        <strain evidence="2">KEN1</strain>
        <tissue evidence="2">Leaf</tissue>
    </source>
</reference>
<name>A0AAW2YAM3_9LAMI</name>
<dbReference type="InterPro" id="IPR026960">
    <property type="entry name" value="RVT-Znf"/>
</dbReference>
<evidence type="ECO:0000259" key="1">
    <source>
        <dbReference type="Pfam" id="PF13966"/>
    </source>
</evidence>
<proteinExistence type="predicted"/>
<evidence type="ECO:0000313" key="2">
    <source>
        <dbReference type="EMBL" id="KAL0462798.1"/>
    </source>
</evidence>
<protein>
    <recommendedName>
        <fullName evidence="1">Reverse transcriptase zinc-binding domain-containing protein</fullName>
    </recommendedName>
</protein>
<dbReference type="AlphaFoldDB" id="A0AAW2YAM3"/>
<sequence>MDRLVDSRLLSFQVISAPNTLQPNVVVAELLDEEGEWKEALVRKVFQPEYVDAILGITLNAASQDQLRWQYERYGQYERNGQYTVKSAYRLLTQRSECLWRACRDSLPTAVNLARRGVNVGGACPRCGSEEEDVLHSLLRCHFARLVWALSDLPWAYISCDHSNPEAWFRGMYYDLDAHAFARALLLRWFLWGSWNTLLFENCSLSTPATMEQVRSWERALRINNSVELTQPFKASDGSHFIPTGIG</sequence>